<dbReference type="EMBL" id="JBDFQZ010000006">
    <property type="protein sequence ID" value="KAK9713329.1"/>
    <property type="molecule type" value="Genomic_DNA"/>
</dbReference>
<proteinExistence type="predicted"/>
<keyword evidence="2" id="KW-1133">Transmembrane helix</keyword>
<gene>
    <name evidence="3" type="ORF">RND81_06G020100</name>
</gene>
<reference evidence="3" key="1">
    <citation type="submission" date="2024-03" db="EMBL/GenBank/DDBJ databases">
        <title>WGS assembly of Saponaria officinalis var. Norfolk2.</title>
        <authorList>
            <person name="Jenkins J."/>
            <person name="Shu S."/>
            <person name="Grimwood J."/>
            <person name="Barry K."/>
            <person name="Goodstein D."/>
            <person name="Schmutz J."/>
            <person name="Leebens-Mack J."/>
            <person name="Osbourn A."/>
        </authorList>
    </citation>
    <scope>NUCLEOTIDE SEQUENCE [LARGE SCALE GENOMIC DNA]</scope>
    <source>
        <strain evidence="3">JIC</strain>
    </source>
</reference>
<evidence type="ECO:0000256" key="1">
    <source>
        <dbReference type="SAM" id="MobiDB-lite"/>
    </source>
</evidence>
<dbReference type="InterPro" id="IPR044971">
    <property type="entry name" value="SEP2"/>
</dbReference>
<keyword evidence="2" id="KW-0472">Membrane</keyword>
<dbReference type="GO" id="GO:0071486">
    <property type="term" value="P:cellular response to high light intensity"/>
    <property type="evidence" value="ECO:0007669"/>
    <property type="project" value="InterPro"/>
</dbReference>
<feature type="transmembrane region" description="Helical" evidence="2">
    <location>
        <begin position="106"/>
        <end position="125"/>
    </location>
</feature>
<keyword evidence="2" id="KW-0812">Transmembrane</keyword>
<dbReference type="AlphaFoldDB" id="A0AAW1K5F1"/>
<dbReference type="PANTHER" id="PTHR36490:SF1">
    <property type="entry name" value="STRESS ENHANCED PROTEIN 2, CHLOROPLASTIC"/>
    <property type="match status" value="1"/>
</dbReference>
<accession>A0AAW1K5F1</accession>
<sequence>MASMASSRVIHCEMQPPAVPKQQTAASPRLGSESPDQVKIVLQPRLCTLRSYGPSHRGSGIIKTLTRSKDFGDDFSNGGEEPMSPFFANLYEYIESSKKSQDFEIITGRLAMIVFAATIGLELATGNSVFKKMDVQGLAEGLGACLASVTCAAAFAYSSSARKRVGRIFTLSYNAFIDTLIDNIIDGLFYDDDGDGDDDKSPSKNI</sequence>
<dbReference type="Proteomes" id="UP001443914">
    <property type="component" value="Unassembled WGS sequence"/>
</dbReference>
<evidence type="ECO:0008006" key="5">
    <source>
        <dbReference type="Google" id="ProtNLM"/>
    </source>
</evidence>
<organism evidence="3 4">
    <name type="scientific">Saponaria officinalis</name>
    <name type="common">Common soapwort</name>
    <name type="synonym">Lychnis saponaria</name>
    <dbReference type="NCBI Taxonomy" id="3572"/>
    <lineage>
        <taxon>Eukaryota</taxon>
        <taxon>Viridiplantae</taxon>
        <taxon>Streptophyta</taxon>
        <taxon>Embryophyta</taxon>
        <taxon>Tracheophyta</taxon>
        <taxon>Spermatophyta</taxon>
        <taxon>Magnoliopsida</taxon>
        <taxon>eudicotyledons</taxon>
        <taxon>Gunneridae</taxon>
        <taxon>Pentapetalae</taxon>
        <taxon>Caryophyllales</taxon>
        <taxon>Caryophyllaceae</taxon>
        <taxon>Caryophylleae</taxon>
        <taxon>Saponaria</taxon>
    </lineage>
</organism>
<comment type="caution">
    <text evidence="3">The sequence shown here is derived from an EMBL/GenBank/DDBJ whole genome shotgun (WGS) entry which is preliminary data.</text>
</comment>
<feature type="transmembrane region" description="Helical" evidence="2">
    <location>
        <begin position="137"/>
        <end position="157"/>
    </location>
</feature>
<evidence type="ECO:0000256" key="2">
    <source>
        <dbReference type="SAM" id="Phobius"/>
    </source>
</evidence>
<feature type="region of interest" description="Disordered" evidence="1">
    <location>
        <begin position="11"/>
        <end position="34"/>
    </location>
</feature>
<protein>
    <recommendedName>
        <fullName evidence="5">Stress enhanced protein 2</fullName>
    </recommendedName>
</protein>
<evidence type="ECO:0000313" key="3">
    <source>
        <dbReference type="EMBL" id="KAK9713329.1"/>
    </source>
</evidence>
<name>A0AAW1K5F1_SAPOF</name>
<dbReference type="SUPFAM" id="SSF103511">
    <property type="entry name" value="Chlorophyll a-b binding protein"/>
    <property type="match status" value="1"/>
</dbReference>
<dbReference type="PANTHER" id="PTHR36490">
    <property type="entry name" value="STRESS ENHANCED PROTEIN 2, CHLOROPLASTIC"/>
    <property type="match status" value="1"/>
</dbReference>
<keyword evidence="4" id="KW-1185">Reference proteome</keyword>
<evidence type="ECO:0000313" key="4">
    <source>
        <dbReference type="Proteomes" id="UP001443914"/>
    </source>
</evidence>